<keyword evidence="1" id="KW-0732">Signal</keyword>
<gene>
    <name evidence="2" type="ORF">O0S08_02390</name>
</gene>
<reference evidence="2" key="1">
    <citation type="submission" date="2022-11" db="EMBL/GenBank/DDBJ databases">
        <title>Minimal conservation of predation-associated metabolite biosynthetic gene clusters underscores biosynthetic potential of Myxococcota including descriptions for ten novel species: Archangium lansinium sp. nov., Myxococcus landrumus sp. nov., Nannocystis bai.</title>
        <authorList>
            <person name="Ahearne A."/>
            <person name="Stevens C."/>
            <person name="Dowd S."/>
        </authorList>
    </citation>
    <scope>NUCLEOTIDE SEQUENCE</scope>
    <source>
        <strain evidence="2">Fl3</strain>
    </source>
</reference>
<sequence length="556" mass="61106">MIGLVLTALLALAAPPAESLTAELERALAGAGEPGVDLACEAEGRDLARDGAGVGAALERLVACHAAAGRLDDARRWAERLLVASPSSAAATLVALGRRSLDLGRLELAAWAFESEPRARRVPAEQLERLWQAAEIRLGLGQLDLVAADLDAIDRGSAHDPGAAAEWFWRRREWIGAVDRRLLGALWGVARGSGYYPPDPYDLQLAHARAYLRRHAKAGGLARRAITESTIGKILWDNSCSEWWSGLCVKLQWRMPRATSCGRGYITLSRKRTEPPIPRERRPIRAWCTPRTPLLEQAGRDPAGAREAIRHFDRALRLARGVSLAAEDPLRPEFEAALAIAELRTLDAAVEDYLGRELPEDLRLAPDRWLHRSSAPEDRQELRRQMAQVEVDVRRRYPAFLAERAAEADALEARLLAFADRAGGGRFARDAWWRAGILAAAHARSICRVTPVGGFFNEDAARLHADDLDARRGPLLAEAQAYFERCTRDGLARSELDGVFFACDSYLKELDHPLPHNIAEVFGAPEYTASRPLTIAVLTTDPEDLSPATLPLAQLP</sequence>
<organism evidence="2 3">
    <name type="scientific">Nannocystis punicea</name>
    <dbReference type="NCBI Taxonomy" id="2995304"/>
    <lineage>
        <taxon>Bacteria</taxon>
        <taxon>Pseudomonadati</taxon>
        <taxon>Myxococcota</taxon>
        <taxon>Polyangia</taxon>
        <taxon>Nannocystales</taxon>
        <taxon>Nannocystaceae</taxon>
        <taxon>Nannocystis</taxon>
    </lineage>
</organism>
<dbReference type="EMBL" id="CP114040">
    <property type="protein sequence ID" value="WAS94986.1"/>
    <property type="molecule type" value="Genomic_DNA"/>
</dbReference>
<protein>
    <submittedName>
        <fullName evidence="2">Uncharacterized protein</fullName>
    </submittedName>
</protein>
<evidence type="ECO:0000313" key="2">
    <source>
        <dbReference type="EMBL" id="WAS94986.1"/>
    </source>
</evidence>
<evidence type="ECO:0000256" key="1">
    <source>
        <dbReference type="SAM" id="SignalP"/>
    </source>
</evidence>
<evidence type="ECO:0000313" key="3">
    <source>
        <dbReference type="Proteomes" id="UP001164459"/>
    </source>
</evidence>
<dbReference type="Proteomes" id="UP001164459">
    <property type="component" value="Chromosome"/>
</dbReference>
<keyword evidence="3" id="KW-1185">Reference proteome</keyword>
<dbReference type="RefSeq" id="WP_269037320.1">
    <property type="nucleotide sequence ID" value="NZ_CP114040.1"/>
</dbReference>
<name>A0ABY7H6U1_9BACT</name>
<feature type="chain" id="PRO_5046762121" evidence="1">
    <location>
        <begin position="20"/>
        <end position="556"/>
    </location>
</feature>
<feature type="signal peptide" evidence="1">
    <location>
        <begin position="1"/>
        <end position="19"/>
    </location>
</feature>
<proteinExistence type="predicted"/>
<accession>A0ABY7H6U1</accession>